<dbReference type="InterPro" id="IPR036388">
    <property type="entry name" value="WH-like_DNA-bd_sf"/>
</dbReference>
<dbReference type="Pfam" id="PF00392">
    <property type="entry name" value="GntR"/>
    <property type="match status" value="1"/>
</dbReference>
<keyword evidence="2" id="KW-0238">DNA-binding</keyword>
<evidence type="ECO:0000256" key="1">
    <source>
        <dbReference type="ARBA" id="ARBA00023015"/>
    </source>
</evidence>
<dbReference type="Proteomes" id="UP001589810">
    <property type="component" value="Unassembled WGS sequence"/>
</dbReference>
<dbReference type="PANTHER" id="PTHR44846">
    <property type="entry name" value="MANNOSYL-D-GLYCERATE TRANSPORT/METABOLISM SYSTEM REPRESSOR MNGR-RELATED"/>
    <property type="match status" value="1"/>
</dbReference>
<dbReference type="SUPFAM" id="SSF46785">
    <property type="entry name" value="Winged helix' DNA-binding domain"/>
    <property type="match status" value="1"/>
</dbReference>
<keyword evidence="1" id="KW-0805">Transcription regulation</keyword>
<evidence type="ECO:0000259" key="4">
    <source>
        <dbReference type="PROSITE" id="PS50949"/>
    </source>
</evidence>
<dbReference type="PANTHER" id="PTHR44846:SF16">
    <property type="entry name" value="TRANSCRIPTIONAL REGULATOR PHNF-RELATED"/>
    <property type="match status" value="1"/>
</dbReference>
<name>A0ABV6N8T8_9PSEU</name>
<sequence length="250" mass="27676">MSDSSAVLPGYPDPLWIQAVTLVRGEIERGILKPGMRLAPERELCQQLGISRVTLRRALGHLVEEGVLSASRGRGWYVSQTAQPRKEWPNTLESFTETAARMGLRARSEVVQNRVDPATIDQAEQLAIAPGTQLYTLERVRLLNDMPIGLDLTRMAFALAPELPSLDFGERSLYAALAEAGIEPVRADSTIEATKADDRTARHLEIDPGEPILAMHQVALNANGEPLFTSTIRYVGERYRLRTSFSRVSN</sequence>
<feature type="domain" description="HTH gntR-type" evidence="4">
    <location>
        <begin position="13"/>
        <end position="81"/>
    </location>
</feature>
<organism evidence="5 6">
    <name type="scientific">Kutzneria chonburiensis</name>
    <dbReference type="NCBI Taxonomy" id="1483604"/>
    <lineage>
        <taxon>Bacteria</taxon>
        <taxon>Bacillati</taxon>
        <taxon>Actinomycetota</taxon>
        <taxon>Actinomycetes</taxon>
        <taxon>Pseudonocardiales</taxon>
        <taxon>Pseudonocardiaceae</taxon>
        <taxon>Kutzneria</taxon>
    </lineage>
</organism>
<dbReference type="Gene3D" id="3.40.1410.10">
    <property type="entry name" value="Chorismate lyase-like"/>
    <property type="match status" value="1"/>
</dbReference>
<dbReference type="SUPFAM" id="SSF64288">
    <property type="entry name" value="Chorismate lyase-like"/>
    <property type="match status" value="1"/>
</dbReference>
<dbReference type="SMART" id="SM00345">
    <property type="entry name" value="HTH_GNTR"/>
    <property type="match status" value="1"/>
</dbReference>
<keyword evidence="3" id="KW-0804">Transcription</keyword>
<dbReference type="Pfam" id="PF07702">
    <property type="entry name" value="UTRA"/>
    <property type="match status" value="1"/>
</dbReference>
<evidence type="ECO:0000256" key="3">
    <source>
        <dbReference type="ARBA" id="ARBA00023163"/>
    </source>
</evidence>
<proteinExistence type="predicted"/>
<evidence type="ECO:0000313" key="6">
    <source>
        <dbReference type="Proteomes" id="UP001589810"/>
    </source>
</evidence>
<dbReference type="SMART" id="SM00866">
    <property type="entry name" value="UTRA"/>
    <property type="match status" value="1"/>
</dbReference>
<protein>
    <submittedName>
        <fullName evidence="5">GntR family transcriptional regulator</fullName>
    </submittedName>
</protein>
<dbReference type="InterPro" id="IPR000524">
    <property type="entry name" value="Tscrpt_reg_HTH_GntR"/>
</dbReference>
<reference evidence="5 6" key="1">
    <citation type="submission" date="2024-09" db="EMBL/GenBank/DDBJ databases">
        <authorList>
            <person name="Sun Q."/>
            <person name="Mori K."/>
        </authorList>
    </citation>
    <scope>NUCLEOTIDE SEQUENCE [LARGE SCALE GENOMIC DNA]</scope>
    <source>
        <strain evidence="5 6">TBRC 1432</strain>
    </source>
</reference>
<evidence type="ECO:0000256" key="2">
    <source>
        <dbReference type="ARBA" id="ARBA00023125"/>
    </source>
</evidence>
<dbReference type="CDD" id="cd07377">
    <property type="entry name" value="WHTH_GntR"/>
    <property type="match status" value="1"/>
</dbReference>
<dbReference type="InterPro" id="IPR011663">
    <property type="entry name" value="UTRA"/>
</dbReference>
<dbReference type="Gene3D" id="1.10.10.10">
    <property type="entry name" value="Winged helix-like DNA-binding domain superfamily/Winged helix DNA-binding domain"/>
    <property type="match status" value="1"/>
</dbReference>
<dbReference type="RefSeq" id="WP_273940569.1">
    <property type="nucleotide sequence ID" value="NZ_CP097263.1"/>
</dbReference>
<dbReference type="PRINTS" id="PR00035">
    <property type="entry name" value="HTHGNTR"/>
</dbReference>
<accession>A0ABV6N8T8</accession>
<comment type="caution">
    <text evidence="5">The sequence shown here is derived from an EMBL/GenBank/DDBJ whole genome shotgun (WGS) entry which is preliminary data.</text>
</comment>
<keyword evidence="6" id="KW-1185">Reference proteome</keyword>
<dbReference type="InterPro" id="IPR028978">
    <property type="entry name" value="Chorismate_lyase_/UTRA_dom_sf"/>
</dbReference>
<dbReference type="EMBL" id="JBHLUD010000020">
    <property type="protein sequence ID" value="MFC0548849.1"/>
    <property type="molecule type" value="Genomic_DNA"/>
</dbReference>
<dbReference type="PROSITE" id="PS50949">
    <property type="entry name" value="HTH_GNTR"/>
    <property type="match status" value="1"/>
</dbReference>
<gene>
    <name evidence="5" type="ORF">ACFFH7_45585</name>
</gene>
<dbReference type="InterPro" id="IPR036390">
    <property type="entry name" value="WH_DNA-bd_sf"/>
</dbReference>
<dbReference type="InterPro" id="IPR050679">
    <property type="entry name" value="Bact_HTH_transcr_reg"/>
</dbReference>
<evidence type="ECO:0000313" key="5">
    <source>
        <dbReference type="EMBL" id="MFC0548849.1"/>
    </source>
</evidence>